<dbReference type="GO" id="GO:0016298">
    <property type="term" value="F:lipase activity"/>
    <property type="evidence" value="ECO:0007669"/>
    <property type="project" value="InterPro"/>
</dbReference>
<evidence type="ECO:0000256" key="2">
    <source>
        <dbReference type="ARBA" id="ARBA00010701"/>
    </source>
</evidence>
<dbReference type="PRINTS" id="PR00821">
    <property type="entry name" value="TAGLIPASE"/>
</dbReference>
<dbReference type="FunFam" id="3.40.50.1820:FF:000076">
    <property type="entry name" value="phospholipase A1"/>
    <property type="match status" value="1"/>
</dbReference>
<evidence type="ECO:0000313" key="7">
    <source>
        <dbReference type="EMBL" id="KAI8043536.1"/>
    </source>
</evidence>
<dbReference type="InterPro" id="IPR033906">
    <property type="entry name" value="Lipase_N"/>
</dbReference>
<comment type="subcellular location">
    <subcellularLocation>
        <location evidence="1">Secreted</location>
    </subcellularLocation>
</comment>
<organism evidence="7 8">
    <name type="scientific">Drosophila gunungcola</name>
    <name type="common">fruit fly</name>
    <dbReference type="NCBI Taxonomy" id="103775"/>
    <lineage>
        <taxon>Eukaryota</taxon>
        <taxon>Metazoa</taxon>
        <taxon>Ecdysozoa</taxon>
        <taxon>Arthropoda</taxon>
        <taxon>Hexapoda</taxon>
        <taxon>Insecta</taxon>
        <taxon>Pterygota</taxon>
        <taxon>Neoptera</taxon>
        <taxon>Endopterygota</taxon>
        <taxon>Diptera</taxon>
        <taxon>Brachycera</taxon>
        <taxon>Muscomorpha</taxon>
        <taxon>Ephydroidea</taxon>
        <taxon>Drosophilidae</taxon>
        <taxon>Drosophila</taxon>
        <taxon>Sophophora</taxon>
    </lineage>
</organism>
<keyword evidence="5" id="KW-0732">Signal</keyword>
<gene>
    <name evidence="7" type="ORF">M5D96_004868</name>
</gene>
<evidence type="ECO:0000256" key="3">
    <source>
        <dbReference type="ARBA" id="ARBA00022525"/>
    </source>
</evidence>
<dbReference type="GO" id="GO:0017171">
    <property type="term" value="F:serine hydrolase activity"/>
    <property type="evidence" value="ECO:0007669"/>
    <property type="project" value="TreeGrafter"/>
</dbReference>
<feature type="chain" id="PRO_5040475313" description="Lipase domain-containing protein" evidence="5">
    <location>
        <begin position="20"/>
        <end position="960"/>
    </location>
</feature>
<comment type="caution">
    <text evidence="7">The sequence shown here is derived from an EMBL/GenBank/DDBJ whole genome shotgun (WGS) entry which is preliminary data.</text>
</comment>
<feature type="signal peptide" evidence="5">
    <location>
        <begin position="1"/>
        <end position="19"/>
    </location>
</feature>
<sequence>MRGILQFVFLAKVIHIVGSHNVRESVAEVESDSEVESGQFFSHLYKGNLQQMVKIKNDSLDPCDDFYAHACGNFEQTMKEDPDETLPPYLYNKQDRMTFFSAQFGNFETPSGRLISQLYAECRKRGEKHVFGVSPSRSHYGRLLEEIPFLAAHKEVLSSWPFLRHQWERRHLNGQLNWIVLSAQLAAHGLPTLLRIYFALETIYVSPMENLPCPSVDDFKSSLSDVLKGRHHQVSHIIAHEMRVLCRGMRGELPMARSLISNRGTTTSKPSQEQLLLDENTIDYFQIFFAALNFSKEQLEIARKFPLDVEKISQAWDVLRQTEPRIVYNYVMWQAREQLRYPDCYKIAEEFERRAQLRHSFVSPYMDEEDVNQPAYFLRHFLHFVLLSLHRPTYHYYATQGLELWRQSRLLLDTDGRYSAMDCLEKQTFQNYDAVSAPIYRPLSSEEIGEIFHFYRSFQASYRDYHFWLQGERFAFAETLVLQFFGLDPQKVPFYAVAQQLCNRQTEIFAAQLNRGYMNMPEFQDAFKCRTEKAMNPSSRCMINMCRSCPDPDVKYYIYTRHNPMDRQCLHIDESLEKSNLTDSYFNPRYPTKIIIHGYNSDMFLHPLQQMREEYLAKADYNIIYVDWSVLSPGPCYISAVHNTKHAGTCTAQLVERLVETGNTDIHVIGFSLGAQVPNYIARNLSSFMLPRITGLDPAMPLFITSGRADKLDASDASYVDVIHTNALVQGKMERCGHADFYMNGGIMQPGCSGQKINSFACSHQRAPAYFLESIRSPKGFWGWACSGYISYLLGMCPPTNFLLEAGDNIRPSTRGMFMIDTNDSSPFALGKWTDLPTLGAKHPHWRTPLQRLKAPPNQGVDPLLHHIDPFGKLAANFNNLQMSPGGQDPYEHWTSFSPEQKENDDVSIDSVEEQDTVEFADLDDRQLSTQAPNVSWWDYRRNLTYGFMENNIFTVPTVE</sequence>
<dbReference type="Gene3D" id="3.40.50.1820">
    <property type="entry name" value="alpha/beta hydrolase"/>
    <property type="match status" value="1"/>
</dbReference>
<keyword evidence="3" id="KW-0964">Secreted</keyword>
<dbReference type="GO" id="GO:0006508">
    <property type="term" value="P:proteolysis"/>
    <property type="evidence" value="ECO:0007669"/>
    <property type="project" value="InterPro"/>
</dbReference>
<dbReference type="InterPro" id="IPR029058">
    <property type="entry name" value="AB_hydrolase_fold"/>
</dbReference>
<accession>A0A9Q0BTG2</accession>
<dbReference type="Proteomes" id="UP001059596">
    <property type="component" value="Unassembled WGS sequence"/>
</dbReference>
<name>A0A9Q0BTG2_9MUSC</name>
<dbReference type="EMBL" id="JAMKOV010000002">
    <property type="protein sequence ID" value="KAI8043536.1"/>
    <property type="molecule type" value="Genomic_DNA"/>
</dbReference>
<dbReference type="GO" id="GO:0005615">
    <property type="term" value="C:extracellular space"/>
    <property type="evidence" value="ECO:0007669"/>
    <property type="project" value="TreeGrafter"/>
</dbReference>
<dbReference type="InterPro" id="IPR024079">
    <property type="entry name" value="MetalloPept_cat_dom_sf"/>
</dbReference>
<proteinExistence type="inferred from homology"/>
<dbReference type="InterPro" id="IPR000718">
    <property type="entry name" value="Peptidase_M13"/>
</dbReference>
<comment type="similarity">
    <text evidence="2 4">Belongs to the AB hydrolase superfamily. Lipase family.</text>
</comment>
<dbReference type="InterPro" id="IPR013818">
    <property type="entry name" value="Lipase"/>
</dbReference>
<dbReference type="PANTHER" id="PTHR11610:SF151">
    <property type="entry name" value="PHOSPHOLIPASE A1 MEMBER A-LIKE PROTEIN"/>
    <property type="match status" value="1"/>
</dbReference>
<dbReference type="Gene3D" id="3.40.390.10">
    <property type="entry name" value="Collagenase (Catalytic Domain)"/>
    <property type="match status" value="1"/>
</dbReference>
<dbReference type="AlphaFoldDB" id="A0A9Q0BTG2"/>
<dbReference type="SUPFAM" id="SSF55486">
    <property type="entry name" value="Metalloproteases ('zincins'), catalytic domain"/>
    <property type="match status" value="1"/>
</dbReference>
<dbReference type="SUPFAM" id="SSF53474">
    <property type="entry name" value="alpha/beta-Hydrolases"/>
    <property type="match status" value="1"/>
</dbReference>
<dbReference type="PANTHER" id="PTHR11610">
    <property type="entry name" value="LIPASE"/>
    <property type="match status" value="1"/>
</dbReference>
<evidence type="ECO:0000256" key="1">
    <source>
        <dbReference type="ARBA" id="ARBA00004613"/>
    </source>
</evidence>
<evidence type="ECO:0000313" key="8">
    <source>
        <dbReference type="Proteomes" id="UP001059596"/>
    </source>
</evidence>
<dbReference type="CDD" id="cd00707">
    <property type="entry name" value="Pancreat_lipase_like"/>
    <property type="match status" value="1"/>
</dbReference>
<protein>
    <recommendedName>
        <fullName evidence="6">Lipase domain-containing protein</fullName>
    </recommendedName>
</protein>
<dbReference type="PROSITE" id="PS51885">
    <property type="entry name" value="NEPRILYSIN"/>
    <property type="match status" value="1"/>
</dbReference>
<dbReference type="GO" id="GO:0004222">
    <property type="term" value="F:metalloendopeptidase activity"/>
    <property type="evidence" value="ECO:0007669"/>
    <property type="project" value="InterPro"/>
</dbReference>
<reference evidence="7" key="1">
    <citation type="journal article" date="2023" name="Genome Biol. Evol.">
        <title>Long-read-based Genome Assembly of Drosophila gunungcola Reveals Fewer Chemosensory Genes in Flower-breeding Species.</title>
        <authorList>
            <person name="Negi A."/>
            <person name="Liao B.Y."/>
            <person name="Yeh S.D."/>
        </authorList>
    </citation>
    <scope>NUCLEOTIDE SEQUENCE</scope>
    <source>
        <strain evidence="7">Sukarami</strain>
    </source>
</reference>
<keyword evidence="8" id="KW-1185">Reference proteome</keyword>
<evidence type="ECO:0000259" key="6">
    <source>
        <dbReference type="Pfam" id="PF00151"/>
    </source>
</evidence>
<dbReference type="InterPro" id="IPR000734">
    <property type="entry name" value="TAG_lipase"/>
</dbReference>
<dbReference type="GO" id="GO:0016042">
    <property type="term" value="P:lipid catabolic process"/>
    <property type="evidence" value="ECO:0007669"/>
    <property type="project" value="TreeGrafter"/>
</dbReference>
<evidence type="ECO:0000256" key="5">
    <source>
        <dbReference type="SAM" id="SignalP"/>
    </source>
</evidence>
<evidence type="ECO:0000256" key="4">
    <source>
        <dbReference type="RuleBase" id="RU004262"/>
    </source>
</evidence>
<dbReference type="Pfam" id="PF00151">
    <property type="entry name" value="Lipase"/>
    <property type="match status" value="1"/>
</dbReference>
<feature type="domain" description="Lipase" evidence="6">
    <location>
        <begin position="535"/>
        <end position="799"/>
    </location>
</feature>